<feature type="transmembrane region" description="Helical" evidence="2">
    <location>
        <begin position="223"/>
        <end position="246"/>
    </location>
</feature>
<proteinExistence type="predicted"/>
<keyword evidence="2" id="KW-0812">Transmembrane</keyword>
<dbReference type="InterPro" id="IPR024862">
    <property type="entry name" value="TRPV"/>
</dbReference>
<feature type="transmembrane region" description="Helical" evidence="2">
    <location>
        <begin position="193"/>
        <end position="211"/>
    </location>
</feature>
<sequence length="381" mass="43325">MSKSDIRREANSNAIMLFKLMTDNEGDNEENLEKPVFMATFDALWFYRNKSRDTRKRIQGGDICGKEEGGGQMEGASTRGGVLGRQWFSRRMSTIAVRFGEGLTQDKMIWWKALSQLVLSKFLIYSPPVIECHDFSLEFLDNPAIVALVTFKWETIGFVYWFLRFFCQCIYYTLIVTAALGQVYSPTPSKLCGVFVAIIIIGLAFIFLEILQAIPDVKRYIISYYNFVDAFAFIIPPVASAMQLYYIHTQDTTGNNRVLSFSILVLELRISRSVCKYVTIIQRAVCEIFVFLVIVAGCLMAFTITILHMLRSCPYEGCIRDETKYPSHFLGGLSTTAFFLGGRFDAVSDELDANVSKDWAFHMVMFTFLISASILMMNVLI</sequence>
<evidence type="ECO:0000313" key="4">
    <source>
        <dbReference type="Proteomes" id="UP001194580"/>
    </source>
</evidence>
<dbReference type="GO" id="GO:0098703">
    <property type="term" value="P:calcium ion import across plasma membrane"/>
    <property type="evidence" value="ECO:0007669"/>
    <property type="project" value="TreeGrafter"/>
</dbReference>
<dbReference type="AlphaFoldDB" id="A0AAD4D0A8"/>
<dbReference type="GO" id="GO:0005216">
    <property type="term" value="F:monoatomic ion channel activity"/>
    <property type="evidence" value="ECO:0007669"/>
    <property type="project" value="InterPro"/>
</dbReference>
<reference evidence="3" key="1">
    <citation type="journal article" date="2020" name="Fungal Divers.">
        <title>Resolving the Mortierellaceae phylogeny through synthesis of multi-gene phylogenetics and phylogenomics.</title>
        <authorList>
            <person name="Vandepol N."/>
            <person name="Liber J."/>
            <person name="Desiro A."/>
            <person name="Na H."/>
            <person name="Kennedy M."/>
            <person name="Barry K."/>
            <person name="Grigoriev I.V."/>
            <person name="Miller A.N."/>
            <person name="O'Donnell K."/>
            <person name="Stajich J.E."/>
            <person name="Bonito G."/>
        </authorList>
    </citation>
    <scope>NUCLEOTIDE SEQUENCE</scope>
    <source>
        <strain evidence="3">NRRL 28262</strain>
    </source>
</reference>
<keyword evidence="2" id="KW-1133">Transmembrane helix</keyword>
<keyword evidence="2" id="KW-0472">Membrane</keyword>
<dbReference type="PANTHER" id="PTHR10582">
    <property type="entry name" value="TRANSIENT RECEPTOR POTENTIAL ION CHANNEL PROTEIN"/>
    <property type="match status" value="1"/>
</dbReference>
<accession>A0AAD4D0A8</accession>
<feature type="transmembrane region" description="Helical" evidence="2">
    <location>
        <begin position="158"/>
        <end position="181"/>
    </location>
</feature>
<dbReference type="Proteomes" id="UP001194580">
    <property type="component" value="Unassembled WGS sequence"/>
</dbReference>
<evidence type="ECO:0000313" key="3">
    <source>
        <dbReference type="EMBL" id="KAG0250231.1"/>
    </source>
</evidence>
<keyword evidence="4" id="KW-1185">Reference proteome</keyword>
<organism evidence="3 4">
    <name type="scientific">Linnemannia exigua</name>
    <dbReference type="NCBI Taxonomy" id="604196"/>
    <lineage>
        <taxon>Eukaryota</taxon>
        <taxon>Fungi</taxon>
        <taxon>Fungi incertae sedis</taxon>
        <taxon>Mucoromycota</taxon>
        <taxon>Mortierellomycotina</taxon>
        <taxon>Mortierellomycetes</taxon>
        <taxon>Mortierellales</taxon>
        <taxon>Mortierellaceae</taxon>
        <taxon>Linnemannia</taxon>
    </lineage>
</organism>
<name>A0AAD4D0A8_9FUNG</name>
<comment type="caution">
    <text evidence="3">The sequence shown here is derived from an EMBL/GenBank/DDBJ whole genome shotgun (WGS) entry which is preliminary data.</text>
</comment>
<protein>
    <recommendedName>
        <fullName evidence="5">Ion transport domain-containing protein</fullName>
    </recommendedName>
</protein>
<feature type="transmembrane region" description="Helical" evidence="2">
    <location>
        <begin position="359"/>
        <end position="380"/>
    </location>
</feature>
<evidence type="ECO:0000256" key="2">
    <source>
        <dbReference type="SAM" id="Phobius"/>
    </source>
</evidence>
<feature type="non-terminal residue" evidence="3">
    <location>
        <position position="381"/>
    </location>
</feature>
<evidence type="ECO:0000256" key="1">
    <source>
        <dbReference type="ARBA" id="ARBA00022737"/>
    </source>
</evidence>
<feature type="transmembrane region" description="Helical" evidence="2">
    <location>
        <begin position="287"/>
        <end position="307"/>
    </location>
</feature>
<keyword evidence="1" id="KW-0677">Repeat</keyword>
<gene>
    <name evidence="3" type="ORF">BGZ95_007266</name>
</gene>
<dbReference type="GO" id="GO:0005886">
    <property type="term" value="C:plasma membrane"/>
    <property type="evidence" value="ECO:0007669"/>
    <property type="project" value="TreeGrafter"/>
</dbReference>
<evidence type="ECO:0008006" key="5">
    <source>
        <dbReference type="Google" id="ProtNLM"/>
    </source>
</evidence>
<dbReference type="PANTHER" id="PTHR10582:SF2">
    <property type="entry name" value="INACTIVE"/>
    <property type="match status" value="1"/>
</dbReference>
<dbReference type="EMBL" id="JAAAIL010003515">
    <property type="protein sequence ID" value="KAG0250231.1"/>
    <property type="molecule type" value="Genomic_DNA"/>
</dbReference>